<gene>
    <name evidence="1" type="ORF">OWV82_019427</name>
</gene>
<organism evidence="1 2">
    <name type="scientific">Melia azedarach</name>
    <name type="common">Chinaberry tree</name>
    <dbReference type="NCBI Taxonomy" id="155640"/>
    <lineage>
        <taxon>Eukaryota</taxon>
        <taxon>Viridiplantae</taxon>
        <taxon>Streptophyta</taxon>
        <taxon>Embryophyta</taxon>
        <taxon>Tracheophyta</taxon>
        <taxon>Spermatophyta</taxon>
        <taxon>Magnoliopsida</taxon>
        <taxon>eudicotyledons</taxon>
        <taxon>Gunneridae</taxon>
        <taxon>Pentapetalae</taxon>
        <taxon>rosids</taxon>
        <taxon>malvids</taxon>
        <taxon>Sapindales</taxon>
        <taxon>Meliaceae</taxon>
        <taxon>Melia</taxon>
    </lineage>
</organism>
<sequence length="128" mass="15077">MANFKEKVTLMSPLRENEQEGQDFDDYENTNSRNGCNCFGFFCFRTGNETKSLLQGREYGEAWWNEKLNKVKEVSELCAGPKWKNFIRKVGRFFSFKRNKHYKFQYDAQSYALNFDSGVDREDVAFAS</sequence>
<name>A0ACC1XE52_MELAZ</name>
<dbReference type="Proteomes" id="UP001164539">
    <property type="component" value="Chromosome 10"/>
</dbReference>
<evidence type="ECO:0000313" key="1">
    <source>
        <dbReference type="EMBL" id="KAJ4709670.1"/>
    </source>
</evidence>
<dbReference type="EMBL" id="CM051403">
    <property type="protein sequence ID" value="KAJ4709670.1"/>
    <property type="molecule type" value="Genomic_DNA"/>
</dbReference>
<comment type="caution">
    <text evidence="1">The sequence shown here is derived from an EMBL/GenBank/DDBJ whole genome shotgun (WGS) entry which is preliminary data.</text>
</comment>
<proteinExistence type="predicted"/>
<reference evidence="1 2" key="1">
    <citation type="journal article" date="2023" name="Science">
        <title>Complex scaffold remodeling in plant triterpene biosynthesis.</title>
        <authorList>
            <person name="De La Pena R."/>
            <person name="Hodgson H."/>
            <person name="Liu J.C."/>
            <person name="Stephenson M.J."/>
            <person name="Martin A.C."/>
            <person name="Owen C."/>
            <person name="Harkess A."/>
            <person name="Leebens-Mack J."/>
            <person name="Jimenez L.E."/>
            <person name="Osbourn A."/>
            <person name="Sattely E.S."/>
        </authorList>
    </citation>
    <scope>NUCLEOTIDE SEQUENCE [LARGE SCALE GENOMIC DNA]</scope>
    <source>
        <strain evidence="2">cv. JPN11</strain>
        <tissue evidence="1">Leaf</tissue>
    </source>
</reference>
<keyword evidence="2" id="KW-1185">Reference proteome</keyword>
<protein>
    <submittedName>
        <fullName evidence="1">Stress induced protein</fullName>
    </submittedName>
</protein>
<accession>A0ACC1XE52</accession>
<evidence type="ECO:0000313" key="2">
    <source>
        <dbReference type="Proteomes" id="UP001164539"/>
    </source>
</evidence>